<comment type="caution">
    <text evidence="2">The sequence shown here is derived from an EMBL/GenBank/DDBJ whole genome shotgun (WGS) entry which is preliminary data.</text>
</comment>
<keyword evidence="3" id="KW-1185">Reference proteome</keyword>
<evidence type="ECO:0008006" key="4">
    <source>
        <dbReference type="Google" id="ProtNLM"/>
    </source>
</evidence>
<name>A0ABU1S9T2_9MICO</name>
<evidence type="ECO:0000313" key="2">
    <source>
        <dbReference type="EMBL" id="MDR6866346.1"/>
    </source>
</evidence>
<accession>A0ABU1S9T2</accession>
<feature type="compositionally biased region" description="Basic residues" evidence="1">
    <location>
        <begin position="16"/>
        <end position="26"/>
    </location>
</feature>
<feature type="region of interest" description="Disordered" evidence="1">
    <location>
        <begin position="1"/>
        <end position="33"/>
    </location>
</feature>
<sequence>MHRRRQPPPDVVAPRRGARHGRHGRLGRSAVVRPPLPPLEGRLDRFDLSVSTAVEFLRATWPELRDVRFDIAAMPSSEDSDGMPRWHVDAAGRRITLYRVPIERLLVPGHDDDLHRRIAIEGAVFRAAAEYSGRDPWDLGPSGHRDH</sequence>
<gene>
    <name evidence="2" type="ORF">J2Y69_000938</name>
</gene>
<dbReference type="SUPFAM" id="SSF55486">
    <property type="entry name" value="Metalloproteases ('zincins'), catalytic domain"/>
    <property type="match status" value="1"/>
</dbReference>
<proteinExistence type="predicted"/>
<dbReference type="RefSeq" id="WP_310018068.1">
    <property type="nucleotide sequence ID" value="NZ_JAVDUM010000003.1"/>
</dbReference>
<evidence type="ECO:0000313" key="3">
    <source>
        <dbReference type="Proteomes" id="UP001259347"/>
    </source>
</evidence>
<dbReference type="Proteomes" id="UP001259347">
    <property type="component" value="Unassembled WGS sequence"/>
</dbReference>
<evidence type="ECO:0000256" key="1">
    <source>
        <dbReference type="SAM" id="MobiDB-lite"/>
    </source>
</evidence>
<protein>
    <recommendedName>
        <fullName evidence="4">Metallopeptidase family protein</fullName>
    </recommendedName>
</protein>
<reference evidence="2 3" key="1">
    <citation type="submission" date="2023-07" db="EMBL/GenBank/DDBJ databases">
        <title>Sorghum-associated microbial communities from plants grown in Nebraska, USA.</title>
        <authorList>
            <person name="Schachtman D."/>
        </authorList>
    </citation>
    <scope>NUCLEOTIDE SEQUENCE [LARGE SCALE GENOMIC DNA]</scope>
    <source>
        <strain evidence="2 3">2980</strain>
    </source>
</reference>
<dbReference type="EMBL" id="JAVDUM010000003">
    <property type="protein sequence ID" value="MDR6866346.1"/>
    <property type="molecule type" value="Genomic_DNA"/>
</dbReference>
<organism evidence="2 3">
    <name type="scientific">Microbacterium resistens</name>
    <dbReference type="NCBI Taxonomy" id="156977"/>
    <lineage>
        <taxon>Bacteria</taxon>
        <taxon>Bacillati</taxon>
        <taxon>Actinomycetota</taxon>
        <taxon>Actinomycetes</taxon>
        <taxon>Micrococcales</taxon>
        <taxon>Microbacteriaceae</taxon>
        <taxon>Microbacterium</taxon>
    </lineage>
</organism>